<accession>A0AAP5IBQ4</accession>
<organism evidence="1 2">
    <name type="scientific">Aetokthonos hydrillicola Thurmond2011</name>
    <dbReference type="NCBI Taxonomy" id="2712845"/>
    <lineage>
        <taxon>Bacteria</taxon>
        <taxon>Bacillati</taxon>
        <taxon>Cyanobacteriota</taxon>
        <taxon>Cyanophyceae</taxon>
        <taxon>Nostocales</taxon>
        <taxon>Hapalosiphonaceae</taxon>
        <taxon>Aetokthonos</taxon>
    </lineage>
</organism>
<sequence length="49" mass="5399">MISKKENTWEMRVSTSLNSRSLSWLSEAETNGGGIFISVNHLTSGISNQ</sequence>
<reference evidence="2" key="1">
    <citation type="journal article" date="2021" name="Science">
        <title>Hunting the eagle killer: A cyanobacterial neurotoxin causes vacuolar myelinopathy.</title>
        <authorList>
            <person name="Breinlinger S."/>
            <person name="Phillips T.J."/>
            <person name="Haram B.N."/>
            <person name="Mares J."/>
            <person name="Martinez Yerena J.A."/>
            <person name="Hrouzek P."/>
            <person name="Sobotka R."/>
            <person name="Henderson W.M."/>
            <person name="Schmieder P."/>
            <person name="Williams S.M."/>
            <person name="Lauderdale J.D."/>
            <person name="Wilde H.D."/>
            <person name="Gerrin W."/>
            <person name="Kust A."/>
            <person name="Washington J.W."/>
            <person name="Wagner C."/>
            <person name="Geier B."/>
            <person name="Liebeke M."/>
            <person name="Enke H."/>
            <person name="Niedermeyer T.H.J."/>
            <person name="Wilde S.B."/>
        </authorList>
    </citation>
    <scope>NUCLEOTIDE SEQUENCE [LARGE SCALE GENOMIC DNA]</scope>
    <source>
        <strain evidence="2">Thurmond2011</strain>
    </source>
</reference>
<dbReference type="EMBL" id="JAALHA020000012">
    <property type="protein sequence ID" value="MDR9897324.1"/>
    <property type="molecule type" value="Genomic_DNA"/>
</dbReference>
<comment type="caution">
    <text evidence="1">The sequence shown here is derived from an EMBL/GenBank/DDBJ whole genome shotgun (WGS) entry which is preliminary data.</text>
</comment>
<proteinExistence type="predicted"/>
<keyword evidence="2" id="KW-1185">Reference proteome</keyword>
<evidence type="ECO:0000313" key="2">
    <source>
        <dbReference type="Proteomes" id="UP000667802"/>
    </source>
</evidence>
<gene>
    <name evidence="1" type="ORF">G7B40_022545</name>
</gene>
<dbReference type="Proteomes" id="UP000667802">
    <property type="component" value="Unassembled WGS sequence"/>
</dbReference>
<evidence type="ECO:0000313" key="1">
    <source>
        <dbReference type="EMBL" id="MDR9897324.1"/>
    </source>
</evidence>
<protein>
    <submittedName>
        <fullName evidence="1">Uncharacterized protein</fullName>
    </submittedName>
</protein>
<dbReference type="AlphaFoldDB" id="A0AAP5IBQ4"/>
<name>A0AAP5IBQ4_9CYAN</name>